<dbReference type="EMBL" id="CP064981">
    <property type="protein sequence ID" value="QQR92174.1"/>
    <property type="molecule type" value="Genomic_DNA"/>
</dbReference>
<reference evidence="1" key="1">
    <citation type="submission" date="2020-11" db="EMBL/GenBank/DDBJ databases">
        <title>Connecting structure to function with the recovery of over 1000 high-quality activated sludge metagenome-assembled genomes encoding full-length rRNA genes using long-read sequencing.</title>
        <authorList>
            <person name="Singleton C.M."/>
            <person name="Petriglieri F."/>
            <person name="Kristensen J.M."/>
            <person name="Kirkegaard R.H."/>
            <person name="Michaelsen T.Y."/>
            <person name="Andersen M.H."/>
            <person name="Karst S.M."/>
            <person name="Dueholm M.S."/>
            <person name="Nielsen P.H."/>
            <person name="Albertsen M."/>
        </authorList>
    </citation>
    <scope>NUCLEOTIDE SEQUENCE</scope>
    <source>
        <strain evidence="1">Fred_18-Q3-R57-64_BAT3C.431</strain>
    </source>
</reference>
<name>A0A7T9DIW2_9ARCH</name>
<gene>
    <name evidence="1" type="ORF">IPJ89_03365</name>
</gene>
<dbReference type="Proteomes" id="UP000596004">
    <property type="component" value="Chromosome"/>
</dbReference>
<sequence>MTKTQSKKTVFYQRMHPIPVNYKWAFVLITIALLAVAAILSDKTTTAQIDTPISPVTLHQPLPVPPIQERPVVLADALFQQALEAKPIPGKYVYNGKMPGIQTFGSSTTPSDFTTFLQNIANRQGTTTLPTAPSTGTTTTTAPRDFGHVAFVDNRGLIGVKTTTPSTGSILTDLFLSAIIQPTTFKVGDEILRCPLGYCMILTDDPGTFPTPFSLLPTTLKSKSQLLAQPFTFVGVRTVRGRDCDAFETGNGNTLQSICIDQQTHMPAKYEDGHGYVLELTTIQTSDYLVETSYPSSMALYPNHSQCGLNPATQAREATIAFLPVKSGWAGQQREMELEFYLPAQNPMITTNAKPVFIQKIKIAGKRGEKVTQTFQIAGSADNQYSVRGCVGSDCTAAFNCAFESTPPAPTEMTADACTQAGGTIYGNPGGGISCPAGQREIGLIPLGIEGSICCR</sequence>
<dbReference type="AlphaFoldDB" id="A0A7T9DIW2"/>
<protein>
    <submittedName>
        <fullName evidence="1">Uncharacterized protein</fullName>
    </submittedName>
</protein>
<accession>A0A7T9DIW2</accession>
<proteinExistence type="predicted"/>
<organism evidence="1">
    <name type="scientific">Candidatus Iainarchaeum sp</name>
    <dbReference type="NCBI Taxonomy" id="3101447"/>
    <lineage>
        <taxon>Archaea</taxon>
        <taxon>Candidatus Iainarchaeota</taxon>
        <taxon>Candidatus Iainarchaeia</taxon>
        <taxon>Candidatus Iainarchaeales</taxon>
        <taxon>Candidatus Iainarchaeaceae</taxon>
        <taxon>Candidatus Iainarchaeum</taxon>
    </lineage>
</organism>
<evidence type="ECO:0000313" key="1">
    <source>
        <dbReference type="EMBL" id="QQR92174.1"/>
    </source>
</evidence>